<keyword evidence="9" id="KW-0805">Transcription regulation</keyword>
<dbReference type="PRINTS" id="PR00344">
    <property type="entry name" value="BCTRLSENSOR"/>
</dbReference>
<dbReference type="InterPro" id="IPR011006">
    <property type="entry name" value="CheY-like_superfamily"/>
</dbReference>
<keyword evidence="5" id="KW-0547">Nucleotide-binding</keyword>
<dbReference type="Gene3D" id="1.10.287.130">
    <property type="match status" value="1"/>
</dbReference>
<dbReference type="InterPro" id="IPR005467">
    <property type="entry name" value="His_kinase_dom"/>
</dbReference>
<evidence type="ECO:0000256" key="10">
    <source>
        <dbReference type="ARBA" id="ARBA00023125"/>
    </source>
</evidence>
<dbReference type="CDD" id="cd00082">
    <property type="entry name" value="HisKA"/>
    <property type="match status" value="1"/>
</dbReference>
<dbReference type="InterPro" id="IPR009057">
    <property type="entry name" value="Homeodomain-like_sf"/>
</dbReference>
<dbReference type="InterPro" id="IPR003661">
    <property type="entry name" value="HisK_dim/P_dom"/>
</dbReference>
<dbReference type="FunFam" id="2.60.40.10:FF:000791">
    <property type="entry name" value="Two-component system sensor histidine kinase/response regulator"/>
    <property type="match status" value="1"/>
</dbReference>
<dbReference type="Gene3D" id="2.130.10.10">
    <property type="entry name" value="YVTN repeat-like/Quinoprotein amine dehydrogenase"/>
    <property type="match status" value="2"/>
</dbReference>
<comment type="caution">
    <text evidence="16">The sequence shown here is derived from an EMBL/GenBank/DDBJ whole genome shotgun (WGS) entry which is preliminary data.</text>
</comment>
<dbReference type="RefSeq" id="WP_147138009.1">
    <property type="nucleotide sequence ID" value="NZ_VOSC01000033.1"/>
</dbReference>
<dbReference type="InterPro" id="IPR036890">
    <property type="entry name" value="HATPase_C_sf"/>
</dbReference>
<dbReference type="Pfam" id="PF00512">
    <property type="entry name" value="HisKA"/>
    <property type="match status" value="1"/>
</dbReference>
<evidence type="ECO:0000256" key="11">
    <source>
        <dbReference type="ARBA" id="ARBA00023163"/>
    </source>
</evidence>
<evidence type="ECO:0000256" key="5">
    <source>
        <dbReference type="ARBA" id="ARBA00022741"/>
    </source>
</evidence>
<dbReference type="GO" id="GO:0000155">
    <property type="term" value="F:phosphorelay sensor kinase activity"/>
    <property type="evidence" value="ECO:0007669"/>
    <property type="project" value="InterPro"/>
</dbReference>
<dbReference type="InterPro" id="IPR011110">
    <property type="entry name" value="Reg_prop"/>
</dbReference>
<dbReference type="Gene3D" id="2.60.40.10">
    <property type="entry name" value="Immunoglobulins"/>
    <property type="match status" value="1"/>
</dbReference>
<feature type="modified residue" description="4-aspartylphosphate" evidence="12">
    <location>
        <position position="1176"/>
    </location>
</feature>
<evidence type="ECO:0000313" key="17">
    <source>
        <dbReference type="Proteomes" id="UP000321790"/>
    </source>
</evidence>
<keyword evidence="17" id="KW-1185">Reference proteome</keyword>
<evidence type="ECO:0000256" key="2">
    <source>
        <dbReference type="ARBA" id="ARBA00012438"/>
    </source>
</evidence>
<keyword evidence="11" id="KW-0804">Transcription</keyword>
<dbReference type="SUPFAM" id="SSF63829">
    <property type="entry name" value="Calcium-dependent phosphotriesterase"/>
    <property type="match status" value="3"/>
</dbReference>
<dbReference type="InterPro" id="IPR015943">
    <property type="entry name" value="WD40/YVTN_repeat-like_dom_sf"/>
</dbReference>
<dbReference type="InterPro" id="IPR003594">
    <property type="entry name" value="HATPase_dom"/>
</dbReference>
<evidence type="ECO:0000313" key="16">
    <source>
        <dbReference type="EMBL" id="TXE06291.1"/>
    </source>
</evidence>
<dbReference type="EC" id="2.7.13.3" evidence="2"/>
<dbReference type="InterPro" id="IPR001789">
    <property type="entry name" value="Sig_transdc_resp-reg_receiver"/>
</dbReference>
<dbReference type="GO" id="GO:0043565">
    <property type="term" value="F:sequence-specific DNA binding"/>
    <property type="evidence" value="ECO:0007669"/>
    <property type="project" value="InterPro"/>
</dbReference>
<dbReference type="CDD" id="cd17574">
    <property type="entry name" value="REC_OmpR"/>
    <property type="match status" value="1"/>
</dbReference>
<feature type="domain" description="Histidine kinase" evidence="14">
    <location>
        <begin position="860"/>
        <end position="1076"/>
    </location>
</feature>
<dbReference type="Proteomes" id="UP000321790">
    <property type="component" value="Unassembled WGS sequence"/>
</dbReference>
<dbReference type="SUPFAM" id="SSF55874">
    <property type="entry name" value="ATPase domain of HSP90 chaperone/DNA topoisomerase II/histidine kinase"/>
    <property type="match status" value="1"/>
</dbReference>
<dbReference type="Gene3D" id="3.40.50.2300">
    <property type="match status" value="1"/>
</dbReference>
<dbReference type="SUPFAM" id="SSF47384">
    <property type="entry name" value="Homodimeric domain of signal transducing histidine kinase"/>
    <property type="match status" value="1"/>
</dbReference>
<dbReference type="PROSITE" id="PS01124">
    <property type="entry name" value="HTH_ARAC_FAMILY_2"/>
    <property type="match status" value="1"/>
</dbReference>
<dbReference type="Pfam" id="PF00072">
    <property type="entry name" value="Response_reg"/>
    <property type="match status" value="1"/>
</dbReference>
<keyword evidence="6" id="KW-0418">Kinase</keyword>
<feature type="domain" description="Response regulatory" evidence="15">
    <location>
        <begin position="1128"/>
        <end position="1243"/>
    </location>
</feature>
<keyword evidence="10" id="KW-0238">DNA-binding</keyword>
<evidence type="ECO:0000256" key="7">
    <source>
        <dbReference type="ARBA" id="ARBA00022840"/>
    </source>
</evidence>
<dbReference type="PROSITE" id="PS50109">
    <property type="entry name" value="HIS_KIN"/>
    <property type="match status" value="1"/>
</dbReference>
<dbReference type="InterPro" id="IPR018060">
    <property type="entry name" value="HTH_AraC"/>
</dbReference>
<dbReference type="OrthoDB" id="1522078at2"/>
<dbReference type="Pfam" id="PF07495">
    <property type="entry name" value="Y_Y_Y"/>
    <property type="match status" value="1"/>
</dbReference>
<proteinExistence type="predicted"/>
<dbReference type="InterPro" id="IPR004358">
    <property type="entry name" value="Sig_transdc_His_kin-like_C"/>
</dbReference>
<evidence type="ECO:0000256" key="9">
    <source>
        <dbReference type="ARBA" id="ARBA00023015"/>
    </source>
</evidence>
<comment type="catalytic activity">
    <reaction evidence="1">
        <text>ATP + protein L-histidine = ADP + protein N-phospho-L-histidine.</text>
        <dbReference type="EC" id="2.7.13.3"/>
    </reaction>
</comment>
<evidence type="ECO:0000259" key="15">
    <source>
        <dbReference type="PROSITE" id="PS50110"/>
    </source>
</evidence>
<dbReference type="Pfam" id="PF02518">
    <property type="entry name" value="HATPase_c"/>
    <property type="match status" value="1"/>
</dbReference>
<dbReference type="EMBL" id="VOSC01000033">
    <property type="protein sequence ID" value="TXE06291.1"/>
    <property type="molecule type" value="Genomic_DNA"/>
</dbReference>
<dbReference type="InterPro" id="IPR013783">
    <property type="entry name" value="Ig-like_fold"/>
</dbReference>
<evidence type="ECO:0000259" key="14">
    <source>
        <dbReference type="PROSITE" id="PS50109"/>
    </source>
</evidence>
<dbReference type="InterPro" id="IPR011123">
    <property type="entry name" value="Y_Y_Y"/>
</dbReference>
<evidence type="ECO:0000256" key="4">
    <source>
        <dbReference type="ARBA" id="ARBA00022679"/>
    </source>
</evidence>
<reference evidence="17" key="1">
    <citation type="submission" date="2019-08" db="EMBL/GenBank/DDBJ databases">
        <title>Seonamhaeicola sediminis sp. nov., isolated from marine sediment.</title>
        <authorList>
            <person name="Cao W.R."/>
        </authorList>
    </citation>
    <scope>NUCLEOTIDE SEQUENCE [LARGE SCALE GENOMIC DNA]</scope>
    <source>
        <strain evidence="17">Gy8</strain>
    </source>
</reference>
<evidence type="ECO:0000256" key="6">
    <source>
        <dbReference type="ARBA" id="ARBA00022777"/>
    </source>
</evidence>
<evidence type="ECO:0000256" key="8">
    <source>
        <dbReference type="ARBA" id="ARBA00023012"/>
    </source>
</evidence>
<dbReference type="CDD" id="cd00146">
    <property type="entry name" value="PKD"/>
    <property type="match status" value="1"/>
</dbReference>
<evidence type="ECO:0000256" key="12">
    <source>
        <dbReference type="PROSITE-ProRule" id="PRU00169"/>
    </source>
</evidence>
<evidence type="ECO:0000259" key="13">
    <source>
        <dbReference type="PROSITE" id="PS01124"/>
    </source>
</evidence>
<dbReference type="FunFam" id="3.30.565.10:FF:000037">
    <property type="entry name" value="Hybrid sensor histidine kinase/response regulator"/>
    <property type="match status" value="1"/>
</dbReference>
<dbReference type="PANTHER" id="PTHR43547">
    <property type="entry name" value="TWO-COMPONENT HISTIDINE KINASE"/>
    <property type="match status" value="1"/>
</dbReference>
<protein>
    <recommendedName>
        <fullName evidence="2">histidine kinase</fullName>
        <ecNumber evidence="2">2.7.13.3</ecNumber>
    </recommendedName>
</protein>
<organism evidence="16 17">
    <name type="scientific">Seonamhaeicola algicola</name>
    <dbReference type="NCBI Taxonomy" id="1719036"/>
    <lineage>
        <taxon>Bacteria</taxon>
        <taxon>Pseudomonadati</taxon>
        <taxon>Bacteroidota</taxon>
        <taxon>Flavobacteriia</taxon>
        <taxon>Flavobacteriales</taxon>
        <taxon>Flavobacteriaceae</taxon>
    </lineage>
</organism>
<gene>
    <name evidence="16" type="ORF">FUA26_15070</name>
</gene>
<dbReference type="PROSITE" id="PS50110">
    <property type="entry name" value="RESPONSE_REGULATORY"/>
    <property type="match status" value="1"/>
</dbReference>
<dbReference type="SMART" id="SM00448">
    <property type="entry name" value="REC"/>
    <property type="match status" value="1"/>
</dbReference>
<feature type="domain" description="HTH araC/xylS-type" evidence="13">
    <location>
        <begin position="1275"/>
        <end position="1374"/>
    </location>
</feature>
<dbReference type="InterPro" id="IPR036097">
    <property type="entry name" value="HisK_dim/P_sf"/>
</dbReference>
<name>A0A5C7ACV6_9FLAO</name>
<dbReference type="SUPFAM" id="SSF46689">
    <property type="entry name" value="Homeodomain-like"/>
    <property type="match status" value="1"/>
</dbReference>
<dbReference type="PROSITE" id="PS00041">
    <property type="entry name" value="HTH_ARAC_FAMILY_1"/>
    <property type="match status" value="1"/>
</dbReference>
<dbReference type="Gene3D" id="3.30.565.10">
    <property type="entry name" value="Histidine kinase-like ATPase, C-terminal domain"/>
    <property type="match status" value="1"/>
</dbReference>
<evidence type="ECO:0000256" key="3">
    <source>
        <dbReference type="ARBA" id="ARBA00022553"/>
    </source>
</evidence>
<keyword evidence="8" id="KW-0902">Two-component regulatory system</keyword>
<keyword evidence="3 12" id="KW-0597">Phosphoprotein</keyword>
<dbReference type="GO" id="GO:0003700">
    <property type="term" value="F:DNA-binding transcription factor activity"/>
    <property type="evidence" value="ECO:0007669"/>
    <property type="project" value="InterPro"/>
</dbReference>
<dbReference type="Pfam" id="PF12833">
    <property type="entry name" value="HTH_18"/>
    <property type="match status" value="1"/>
</dbReference>
<dbReference type="SMART" id="SM00342">
    <property type="entry name" value="HTH_ARAC"/>
    <property type="match status" value="1"/>
</dbReference>
<dbReference type="Pfam" id="PF07494">
    <property type="entry name" value="Reg_prop"/>
    <property type="match status" value="5"/>
</dbReference>
<sequence>MTYILKIKNSSTPKHKIKFMWLFLLLFCVFWGFSQSDTAFKNQLIFKNITTNDGLSQRSVVKILQDKKGFLWFGTRYGLNKFNGTEFKVYNFSTNDSTSLSHNRITSLSLDKTGNLWVGTETGANIYNNEEDNFIRVKKSKSLNTYYTSSIRDIVGCDSVFVWIASNNGLDKYNTKTNEAYSVANFTKNGLASNNITSILSEKKDILWICNAEKIQLLNEKNKLLKTYNYPNNANPNTTKNYTTALFKDNENNIWLGYNGGLAFFNNVTKTFEDYTINKNKVFSTPVRTINQDKHGYLWVGSYDGLYQLNLETKNINKYQNEVNNPKSLSQNSVYSIIEDTRGDLWVGTWAGGVNYIDRSSNNFTTYTVGNTNKHLNYKVVSAIVEDANENLWIATEGGGINFFNTKKQQFKFYTHHPNNPKSLNSNNIKALVLGQNKNFWIGTHGEGFSKFNPKTETFTHFQNLNNHVNTIEDNKITCLVEDHNNNIWIGTNKGGLHVFNTKLNAFTKINDPKQIIGNSIYTIKKSLVNNIIYVGSQNGLLAINTNTQNIEKVPYKNTNKNQPFVLNQVISIYQPTINSLWIGTEGDGLYNFNIKTQKSTHYGIAEGLPNKVIYGILQDNSQNIWVSTNKGISRINTNTNEIKNFDETDGLQGNEFNYGACLKTKNGQLIFGGTSGFTLFNPNDIKENDTYIPPVEIIDFKVRNKPYLKQVNTLKNIELAHNQNDFSFDFVALGFAHPKKHQFAYKLDGFDNDWKYIGNKRTATYTNLNPGTYVFNLKASNGYGAWTQIPKKITINIKTPFWKTWWAYLGYFLIATALTLTIRKYTLLRINDKNQLKKEREDREKVEEVNQLKLQLFTNISHDFRTPLTLIIGPLKRLIDTNQGNGTLQKQLAGMYRNANTLLQLINQLLDFRKSEAGKLKLSVSSRNIVPFLENIKLSFDELAEQRNIQYQFQTKNTNYTMWFDEIEMKKVILNILSNAFKFTPEGGSIKLKVSETNNRLKIVISDTGKGIRKEDIPHVFDRYFQLGQHHELRSGTGVGLALAKDIVLLHHGEVLAESTLGKGTKFTILLPTGNAHFNEEQLNVVDTDYSNGTDISLPYNPSIINIGWVSEKDEIQDITIDEALPTLLHVEDNKEVRQFIKDIFKDLYNVIEAENGTTGIAIAQTKPIDLIISDVMMPKMDGLAFCNTIKTNLTTSHIPIILLTARSSSKAQKSGFNEGADVYITKPFEADLLKMQVQNLLKSRQHLIEKFRKNILLEPKELELESADEIFLKKVMTIVEDNLSESSFMASTLIEKVHMSQSVLYRKLKVLTGQSISEFIRTIRLKRASQLLINSDLGIAEIAYEVGFNDLKYFRRCFKKAFEVTPSVYRKNNITQNALTNN</sequence>
<keyword evidence="4" id="KW-0808">Transferase</keyword>
<dbReference type="GO" id="GO:0005524">
    <property type="term" value="F:ATP binding"/>
    <property type="evidence" value="ECO:0007669"/>
    <property type="project" value="UniProtKB-KW"/>
</dbReference>
<dbReference type="Gene3D" id="1.10.10.60">
    <property type="entry name" value="Homeodomain-like"/>
    <property type="match status" value="2"/>
</dbReference>
<evidence type="ECO:0000256" key="1">
    <source>
        <dbReference type="ARBA" id="ARBA00000085"/>
    </source>
</evidence>
<dbReference type="SMART" id="SM00387">
    <property type="entry name" value="HATPase_c"/>
    <property type="match status" value="1"/>
</dbReference>
<dbReference type="PANTHER" id="PTHR43547:SF2">
    <property type="entry name" value="HYBRID SIGNAL TRANSDUCTION HISTIDINE KINASE C"/>
    <property type="match status" value="1"/>
</dbReference>
<dbReference type="InterPro" id="IPR018062">
    <property type="entry name" value="HTH_AraC-typ_CS"/>
</dbReference>
<dbReference type="SUPFAM" id="SSF52172">
    <property type="entry name" value="CheY-like"/>
    <property type="match status" value="1"/>
</dbReference>
<keyword evidence="7" id="KW-0067">ATP-binding</keyword>
<dbReference type="SMART" id="SM00388">
    <property type="entry name" value="HisKA"/>
    <property type="match status" value="1"/>
</dbReference>
<accession>A0A5C7ACV6</accession>
<dbReference type="FunFam" id="1.10.287.130:FF:000034">
    <property type="entry name" value="Two-component system sensor histidine kinase/response regulator"/>
    <property type="match status" value="1"/>
</dbReference>